<keyword evidence="4 7" id="KW-0812">Transmembrane</keyword>
<keyword evidence="2 7" id="KW-0813">Transport</keyword>
<dbReference type="PROSITE" id="PS50928">
    <property type="entry name" value="ABC_TM1"/>
    <property type="match status" value="1"/>
</dbReference>
<feature type="transmembrane region" description="Helical" evidence="7">
    <location>
        <begin position="180"/>
        <end position="199"/>
    </location>
</feature>
<evidence type="ECO:0000313" key="9">
    <source>
        <dbReference type="EMBL" id="SUP43159.1"/>
    </source>
</evidence>
<proteinExistence type="inferred from homology"/>
<evidence type="ECO:0000256" key="1">
    <source>
        <dbReference type="ARBA" id="ARBA00004651"/>
    </source>
</evidence>
<gene>
    <name evidence="9" type="primary">nikB_2</name>
    <name evidence="9" type="ORF">NCTC12020_01085</name>
</gene>
<dbReference type="InterPro" id="IPR000515">
    <property type="entry name" value="MetI-like"/>
</dbReference>
<comment type="subcellular location">
    <subcellularLocation>
        <location evidence="1 7">Cell membrane</location>
        <topology evidence="1 7">Multi-pass membrane protein</topology>
    </subcellularLocation>
</comment>
<dbReference type="OrthoDB" id="9773221at2"/>
<dbReference type="Gene3D" id="1.10.3720.10">
    <property type="entry name" value="MetI-like"/>
    <property type="match status" value="1"/>
</dbReference>
<feature type="domain" description="ABC transmembrane type-1" evidence="8">
    <location>
        <begin position="104"/>
        <end position="302"/>
    </location>
</feature>
<keyword evidence="3" id="KW-1003">Cell membrane</keyword>
<evidence type="ECO:0000256" key="4">
    <source>
        <dbReference type="ARBA" id="ARBA00022692"/>
    </source>
</evidence>
<evidence type="ECO:0000259" key="8">
    <source>
        <dbReference type="PROSITE" id="PS50928"/>
    </source>
</evidence>
<dbReference type="AlphaFoldDB" id="A0A380NLI4"/>
<accession>A0A380NLI4</accession>
<feature type="transmembrane region" description="Helical" evidence="7">
    <location>
        <begin position="244"/>
        <end position="263"/>
    </location>
</feature>
<evidence type="ECO:0000256" key="3">
    <source>
        <dbReference type="ARBA" id="ARBA00022475"/>
    </source>
</evidence>
<evidence type="ECO:0000256" key="6">
    <source>
        <dbReference type="ARBA" id="ARBA00023136"/>
    </source>
</evidence>
<feature type="transmembrane region" description="Helical" evidence="7">
    <location>
        <begin position="284"/>
        <end position="302"/>
    </location>
</feature>
<keyword evidence="10" id="KW-1185">Reference proteome</keyword>
<organism evidence="9 10">
    <name type="scientific">Veillonella criceti</name>
    <dbReference type="NCBI Taxonomy" id="103891"/>
    <lineage>
        <taxon>Bacteria</taxon>
        <taxon>Bacillati</taxon>
        <taxon>Bacillota</taxon>
        <taxon>Negativicutes</taxon>
        <taxon>Veillonellales</taxon>
        <taxon>Veillonellaceae</taxon>
        <taxon>Veillonella</taxon>
    </lineage>
</organism>
<dbReference type="SUPFAM" id="SSF161098">
    <property type="entry name" value="MetI-like"/>
    <property type="match status" value="1"/>
</dbReference>
<name>A0A380NLI4_9FIRM</name>
<evidence type="ECO:0000256" key="2">
    <source>
        <dbReference type="ARBA" id="ARBA00022448"/>
    </source>
</evidence>
<feature type="transmembrane region" description="Helical" evidence="7">
    <location>
        <begin position="20"/>
        <end position="37"/>
    </location>
</feature>
<dbReference type="Proteomes" id="UP000255367">
    <property type="component" value="Unassembled WGS sequence"/>
</dbReference>
<keyword evidence="6 7" id="KW-0472">Membrane</keyword>
<dbReference type="PANTHER" id="PTHR43163:SF6">
    <property type="entry name" value="DIPEPTIDE TRANSPORT SYSTEM PERMEASE PROTEIN DPPB-RELATED"/>
    <property type="match status" value="1"/>
</dbReference>
<reference evidence="9 10" key="1">
    <citation type="submission" date="2018-06" db="EMBL/GenBank/DDBJ databases">
        <authorList>
            <consortium name="Pathogen Informatics"/>
            <person name="Doyle S."/>
        </authorList>
    </citation>
    <scope>NUCLEOTIDE SEQUENCE [LARGE SCALE GENOMIC DNA]</scope>
    <source>
        <strain evidence="9 10">NCTC12020</strain>
    </source>
</reference>
<dbReference type="InterPro" id="IPR035906">
    <property type="entry name" value="MetI-like_sf"/>
</dbReference>
<evidence type="ECO:0000313" key="10">
    <source>
        <dbReference type="Proteomes" id="UP000255367"/>
    </source>
</evidence>
<dbReference type="GO" id="GO:0005886">
    <property type="term" value="C:plasma membrane"/>
    <property type="evidence" value="ECO:0007669"/>
    <property type="project" value="UniProtKB-SubCell"/>
</dbReference>
<evidence type="ECO:0000256" key="7">
    <source>
        <dbReference type="RuleBase" id="RU363032"/>
    </source>
</evidence>
<evidence type="ECO:0000256" key="5">
    <source>
        <dbReference type="ARBA" id="ARBA00022989"/>
    </source>
</evidence>
<dbReference type="Pfam" id="PF00528">
    <property type="entry name" value="BPD_transp_1"/>
    <property type="match status" value="1"/>
</dbReference>
<dbReference type="PANTHER" id="PTHR43163">
    <property type="entry name" value="DIPEPTIDE TRANSPORT SYSTEM PERMEASE PROTEIN DPPB-RELATED"/>
    <property type="match status" value="1"/>
</dbReference>
<comment type="similarity">
    <text evidence="7">Belongs to the binding-protein-dependent transport system permease family.</text>
</comment>
<feature type="transmembrane region" description="Helical" evidence="7">
    <location>
        <begin position="104"/>
        <end position="128"/>
    </location>
</feature>
<dbReference type="RefSeq" id="WP_115310267.1">
    <property type="nucleotide sequence ID" value="NZ_UHIO01000001.1"/>
</dbReference>
<protein>
    <submittedName>
        <fullName evidence="9">Nickel transport system permease protein nikB</fullName>
    </submittedName>
</protein>
<dbReference type="EMBL" id="UHIO01000001">
    <property type="protein sequence ID" value="SUP43159.1"/>
    <property type="molecule type" value="Genomic_DNA"/>
</dbReference>
<feature type="transmembrane region" description="Helical" evidence="7">
    <location>
        <begin position="140"/>
        <end position="168"/>
    </location>
</feature>
<dbReference type="GO" id="GO:0071916">
    <property type="term" value="F:dipeptide transmembrane transporter activity"/>
    <property type="evidence" value="ECO:0007669"/>
    <property type="project" value="TreeGrafter"/>
</dbReference>
<sequence>MRQNKPWYQHIGQWPIWRGILVLWGVATLTFLLMHATQDDVVDMVFSQQQSVSLTMQAEKRAELGLDASLGVQYICWWSQLLQGNLGQSFVTGQSVAQIISDKLLATIVLMGSAIGITLLISVPAGLWSACKSGHWSDRLIRGLAIFGNTMPNFFTALLLLYVVALQWDLLPVVSRSTDWRSIILPTMTLVWSMSAKYTQQVRALALDELQKPYIMGLRSRGLSWLMIMGRYVSIAIAPQVLTLVALSCGSLLGGVTIVESIFMWDGIGKMAFDAITTRDYPVLQAYVLWVSLFYVVLNYSVDRWQQHWHHQVFGGRNEETW</sequence>
<keyword evidence="5 7" id="KW-1133">Transmembrane helix</keyword>